<proteinExistence type="predicted"/>
<evidence type="ECO:0000313" key="1">
    <source>
        <dbReference type="EMBL" id="KAK3669316.1"/>
    </source>
</evidence>
<dbReference type="InterPro" id="IPR038883">
    <property type="entry name" value="AN11006-like"/>
</dbReference>
<dbReference type="AlphaFoldDB" id="A0AAE0TRF1"/>
<sequence length="370" mass="41669">MPNKARKVKEAAAAKIKKQAEDELTPLTHDNIDAIKLMPWKTGSKLTTSGKLGDVHAQWNVLANTFTQTIEVQHNEPFALKPFVVSEGRYKGQRVLVLSPVQNTEYFPFLDLPPELRAMIYDLLLGGDSTISIVSHKPPHKPRRPVTQGFTNAKQHRRDKLKWDAAEGKWIGQKPSDLSILRTNKHIRDEAAAAIYGRHFDLNDSTDADLFVEAIGRFKNYLKHISISSGWRIYGTRVRATFKHLIESDNLRSITIPHGVICAEHQEFRTKAHNPSPEFAQACAPYVKKMHKVRTASGAAVQALDLIQLTSVRKCADCQRDEVDGCQGLYCTRDNTWKVTMKCNQSEAHDEDIRVKFRAALARLAGIEDA</sequence>
<dbReference type="PANTHER" id="PTHR42085">
    <property type="entry name" value="F-BOX DOMAIN-CONTAINING PROTEIN"/>
    <property type="match status" value="1"/>
</dbReference>
<keyword evidence="2" id="KW-1185">Reference proteome</keyword>
<organism evidence="1 2">
    <name type="scientific">Recurvomyces mirabilis</name>
    <dbReference type="NCBI Taxonomy" id="574656"/>
    <lineage>
        <taxon>Eukaryota</taxon>
        <taxon>Fungi</taxon>
        <taxon>Dikarya</taxon>
        <taxon>Ascomycota</taxon>
        <taxon>Pezizomycotina</taxon>
        <taxon>Dothideomycetes</taxon>
        <taxon>Dothideomycetidae</taxon>
        <taxon>Mycosphaerellales</taxon>
        <taxon>Teratosphaeriaceae</taxon>
        <taxon>Recurvomyces</taxon>
    </lineage>
</organism>
<dbReference type="PANTHER" id="PTHR42085:SF8">
    <property type="entry name" value="F-BOX DOMAIN-CONTAINING PROTEIN"/>
    <property type="match status" value="1"/>
</dbReference>
<reference evidence="1" key="1">
    <citation type="submission" date="2023-07" db="EMBL/GenBank/DDBJ databases">
        <title>Black Yeasts Isolated from many extreme environments.</title>
        <authorList>
            <person name="Coleine C."/>
            <person name="Stajich J.E."/>
            <person name="Selbmann L."/>
        </authorList>
    </citation>
    <scope>NUCLEOTIDE SEQUENCE</scope>
    <source>
        <strain evidence="1">CCFEE 5485</strain>
    </source>
</reference>
<name>A0AAE0TRF1_9PEZI</name>
<gene>
    <name evidence="1" type="ORF">LTR78_010815</name>
</gene>
<comment type="caution">
    <text evidence="1">The sequence shown here is derived from an EMBL/GenBank/DDBJ whole genome shotgun (WGS) entry which is preliminary data.</text>
</comment>
<protein>
    <submittedName>
        <fullName evidence="1">Uncharacterized protein</fullName>
    </submittedName>
</protein>
<evidence type="ECO:0000313" key="2">
    <source>
        <dbReference type="Proteomes" id="UP001274830"/>
    </source>
</evidence>
<accession>A0AAE0TRF1</accession>
<dbReference type="Proteomes" id="UP001274830">
    <property type="component" value="Unassembled WGS sequence"/>
</dbReference>
<dbReference type="EMBL" id="JAUTXT010000091">
    <property type="protein sequence ID" value="KAK3669316.1"/>
    <property type="molecule type" value="Genomic_DNA"/>
</dbReference>